<proteinExistence type="predicted"/>
<evidence type="ECO:0000313" key="3">
    <source>
        <dbReference type="Proteomes" id="UP000050969"/>
    </source>
</evidence>
<dbReference type="AlphaFoldDB" id="A0A0R2MZX0"/>
<gene>
    <name evidence="2" type="ORF">IV56_GL001627</name>
</gene>
<keyword evidence="3" id="KW-1185">Reference proteome</keyword>
<keyword evidence="1" id="KW-0472">Membrane</keyword>
<dbReference type="Proteomes" id="UP000050969">
    <property type="component" value="Unassembled WGS sequence"/>
</dbReference>
<keyword evidence="1" id="KW-0812">Transmembrane</keyword>
<feature type="transmembrane region" description="Helical" evidence="1">
    <location>
        <begin position="47"/>
        <end position="67"/>
    </location>
</feature>
<reference evidence="2 3" key="1">
    <citation type="journal article" date="2015" name="Genome Announc.">
        <title>Expanding the biotechnology potential of lactobacilli through comparative genomics of 213 strains and associated genera.</title>
        <authorList>
            <person name="Sun Z."/>
            <person name="Harris H.M."/>
            <person name="McCann A."/>
            <person name="Guo C."/>
            <person name="Argimon S."/>
            <person name="Zhang W."/>
            <person name="Yang X."/>
            <person name="Jeffery I.B."/>
            <person name="Cooney J.C."/>
            <person name="Kagawa T.F."/>
            <person name="Liu W."/>
            <person name="Song Y."/>
            <person name="Salvetti E."/>
            <person name="Wrobel A."/>
            <person name="Rasinkangas P."/>
            <person name="Parkhill J."/>
            <person name="Rea M.C."/>
            <person name="O'Sullivan O."/>
            <person name="Ritari J."/>
            <person name="Douillard F.P."/>
            <person name="Paul Ross R."/>
            <person name="Yang R."/>
            <person name="Briner A.E."/>
            <person name="Felis G.E."/>
            <person name="de Vos W.M."/>
            <person name="Barrangou R."/>
            <person name="Klaenhammer T.R."/>
            <person name="Caufield P.W."/>
            <person name="Cui Y."/>
            <person name="Zhang H."/>
            <person name="O'Toole P.W."/>
        </authorList>
    </citation>
    <scope>NUCLEOTIDE SEQUENCE [LARGE SCALE GENOMIC DNA]</scope>
    <source>
        <strain evidence="2 3">DSM 24301</strain>
    </source>
</reference>
<dbReference type="NCBIfam" id="TIGR01167">
    <property type="entry name" value="LPXTG_anchor"/>
    <property type="match status" value="1"/>
</dbReference>
<accession>A0A0R2MZX0</accession>
<comment type="caution">
    <text evidence="2">The sequence shown here is derived from an EMBL/GenBank/DDBJ whole genome shotgun (WGS) entry which is preliminary data.</text>
</comment>
<evidence type="ECO:0000256" key="1">
    <source>
        <dbReference type="SAM" id="Phobius"/>
    </source>
</evidence>
<name>A0A0R2MZX0_9LACO</name>
<evidence type="ECO:0000313" key="2">
    <source>
        <dbReference type="EMBL" id="KRO16266.1"/>
    </source>
</evidence>
<keyword evidence="1" id="KW-1133">Transmembrane helix</keyword>
<sequence length="71" mass="8444">MRNLINALLPSRTVHALDSKAWFSVTEGRQPHNWLNYFPATGDNNQWYLLVLGIEVLIIVGLFWRLWRKRH</sequence>
<dbReference type="STRING" id="1293598.IV56_GL001627"/>
<protein>
    <submittedName>
        <fullName evidence="2">Uncharacterized protein</fullName>
    </submittedName>
</protein>
<dbReference type="PATRIC" id="fig|1293598.4.peg.1696"/>
<organism evidence="2 3">
    <name type="scientific">Lacticaseibacillus saniviri JCM 17471 = DSM 24301</name>
    <dbReference type="NCBI Taxonomy" id="1293598"/>
    <lineage>
        <taxon>Bacteria</taxon>
        <taxon>Bacillati</taxon>
        <taxon>Bacillota</taxon>
        <taxon>Bacilli</taxon>
        <taxon>Lactobacillales</taxon>
        <taxon>Lactobacillaceae</taxon>
        <taxon>Lacticaseibacillus</taxon>
    </lineage>
</organism>
<dbReference type="EMBL" id="JQCE01000042">
    <property type="protein sequence ID" value="KRO16266.1"/>
    <property type="molecule type" value="Genomic_DNA"/>
</dbReference>